<dbReference type="AlphaFoldDB" id="A0A830B549"/>
<keyword evidence="4" id="KW-1185">Reference proteome</keyword>
<dbReference type="Proteomes" id="UP000653305">
    <property type="component" value="Unassembled WGS sequence"/>
</dbReference>
<comment type="caution">
    <text evidence="3">The sequence shown here is derived from an EMBL/GenBank/DDBJ whole genome shotgun (WGS) entry which is preliminary data.</text>
</comment>
<organism evidence="3 4">
    <name type="scientific">Phtheirospermum japonicum</name>
    <dbReference type="NCBI Taxonomy" id="374723"/>
    <lineage>
        <taxon>Eukaryota</taxon>
        <taxon>Viridiplantae</taxon>
        <taxon>Streptophyta</taxon>
        <taxon>Embryophyta</taxon>
        <taxon>Tracheophyta</taxon>
        <taxon>Spermatophyta</taxon>
        <taxon>Magnoliopsida</taxon>
        <taxon>eudicotyledons</taxon>
        <taxon>Gunneridae</taxon>
        <taxon>Pentapetalae</taxon>
        <taxon>asterids</taxon>
        <taxon>lamiids</taxon>
        <taxon>Lamiales</taxon>
        <taxon>Orobanchaceae</taxon>
        <taxon>Orobanchaceae incertae sedis</taxon>
        <taxon>Phtheirospermum</taxon>
    </lineage>
</organism>
<gene>
    <name evidence="3" type="ORF">PHJA_000220500</name>
</gene>
<reference evidence="3" key="1">
    <citation type="submission" date="2020-07" db="EMBL/GenBank/DDBJ databases">
        <title>Ethylene signaling mediates host invasion by parasitic plants.</title>
        <authorList>
            <person name="Yoshida S."/>
        </authorList>
    </citation>
    <scope>NUCLEOTIDE SEQUENCE</scope>
    <source>
        <strain evidence="3">Okayama</strain>
    </source>
</reference>
<evidence type="ECO:0008006" key="5">
    <source>
        <dbReference type="Google" id="ProtNLM"/>
    </source>
</evidence>
<keyword evidence="2" id="KW-0732">Signal</keyword>
<evidence type="ECO:0000256" key="2">
    <source>
        <dbReference type="SAM" id="SignalP"/>
    </source>
</evidence>
<feature type="signal peptide" evidence="2">
    <location>
        <begin position="1"/>
        <end position="25"/>
    </location>
</feature>
<accession>A0A830B549</accession>
<dbReference type="OrthoDB" id="526653at2759"/>
<sequence>MASSSCSVLSLAVRFLLCIVRLLLQKSQFCVDRGNLNFIDGVAVSVNEGEALHELFKNLSSLIIDDGLITKLSNQRPSPGARDRELARGGLSPNYPDLPPVNRNDVEDATNVAELPNLLSAELVKAAKQGGCAPGRWASCDDLSGLFVKSSDLIGEVAWRIVRDWEGHFDVFEIPFRSLISILRLVPPLFGSSTFWTHQIGAVCGKEGYRVLERKT</sequence>
<name>A0A830B549_9LAMI</name>
<proteinExistence type="predicted"/>
<dbReference type="EMBL" id="BMAC01000023">
    <property type="protein sequence ID" value="GFP80772.1"/>
    <property type="molecule type" value="Genomic_DNA"/>
</dbReference>
<feature type="region of interest" description="Disordered" evidence="1">
    <location>
        <begin position="74"/>
        <end position="102"/>
    </location>
</feature>
<evidence type="ECO:0000313" key="4">
    <source>
        <dbReference type="Proteomes" id="UP000653305"/>
    </source>
</evidence>
<evidence type="ECO:0000313" key="3">
    <source>
        <dbReference type="EMBL" id="GFP80772.1"/>
    </source>
</evidence>
<feature type="chain" id="PRO_5032358812" description="Reverse transcriptase" evidence="2">
    <location>
        <begin position="26"/>
        <end position="216"/>
    </location>
</feature>
<protein>
    <recommendedName>
        <fullName evidence="5">Reverse transcriptase</fullName>
    </recommendedName>
</protein>
<evidence type="ECO:0000256" key="1">
    <source>
        <dbReference type="SAM" id="MobiDB-lite"/>
    </source>
</evidence>